<dbReference type="OrthoDB" id="6265224at2759"/>
<dbReference type="EMBL" id="CACVKT020009138">
    <property type="protein sequence ID" value="CAC5420457.1"/>
    <property type="molecule type" value="Genomic_DNA"/>
</dbReference>
<dbReference type="InterPro" id="IPR011042">
    <property type="entry name" value="6-blade_b-propeller_TolB-like"/>
</dbReference>
<dbReference type="Gene3D" id="2.120.10.30">
    <property type="entry name" value="TolB, C-terminal domain"/>
    <property type="match status" value="1"/>
</dbReference>
<protein>
    <recommendedName>
        <fullName evidence="3">B box-type domain-containing protein</fullName>
    </recommendedName>
</protein>
<dbReference type="AlphaFoldDB" id="A0A6J8EJK9"/>
<dbReference type="Proteomes" id="UP000507470">
    <property type="component" value="Unassembled WGS sequence"/>
</dbReference>
<evidence type="ECO:0000313" key="2">
    <source>
        <dbReference type="Proteomes" id="UP000507470"/>
    </source>
</evidence>
<accession>A0A6J8EJK9</accession>
<sequence>MGTSSSKTSFSPSCKLCEVRKASKPETSTWSCKECWILMCDSCKQNIHPETHTVTEIGKEDDDSVVILSVVNTYKTKSKNIMRMLCLPDDMIYYRHYNSQKSENSIVKAKISKSMKILQKVDIECTDLAISSTDDILFSPAQSPSDLKTFAKSGETKTLLDVSPMAILCIHVNKDNEKILVLVEQSDPYNQSIAVFGADYEKKVTIDNNSKIFNKIRRIVCDSKNQMYAIDEKADKDGNRRVVSFDMKGNTIFSYEGCQSIKTDLFAPTDIVVTAKDNIIIADMFINALHVLNTKGELIALQNTMEYGIEMPESLSFDKTGYLLIGCDTFEKLKDPFANIYMVKTSV</sequence>
<proteinExistence type="predicted"/>
<evidence type="ECO:0000313" key="1">
    <source>
        <dbReference type="EMBL" id="CAC5420457.1"/>
    </source>
</evidence>
<reference evidence="1 2" key="1">
    <citation type="submission" date="2020-06" db="EMBL/GenBank/DDBJ databases">
        <authorList>
            <person name="Li R."/>
            <person name="Bekaert M."/>
        </authorList>
    </citation>
    <scope>NUCLEOTIDE SEQUENCE [LARGE SCALE GENOMIC DNA]</scope>
    <source>
        <strain evidence="2">wild</strain>
    </source>
</reference>
<gene>
    <name evidence="1" type="ORF">MCOR_52677</name>
</gene>
<organism evidence="1 2">
    <name type="scientific">Mytilus coruscus</name>
    <name type="common">Sea mussel</name>
    <dbReference type="NCBI Taxonomy" id="42192"/>
    <lineage>
        <taxon>Eukaryota</taxon>
        <taxon>Metazoa</taxon>
        <taxon>Spiralia</taxon>
        <taxon>Lophotrochozoa</taxon>
        <taxon>Mollusca</taxon>
        <taxon>Bivalvia</taxon>
        <taxon>Autobranchia</taxon>
        <taxon>Pteriomorphia</taxon>
        <taxon>Mytilida</taxon>
        <taxon>Mytiloidea</taxon>
        <taxon>Mytilidae</taxon>
        <taxon>Mytilinae</taxon>
        <taxon>Mytilus</taxon>
    </lineage>
</organism>
<keyword evidence="2" id="KW-1185">Reference proteome</keyword>
<dbReference type="SUPFAM" id="SSF63825">
    <property type="entry name" value="YWTD domain"/>
    <property type="match status" value="1"/>
</dbReference>
<evidence type="ECO:0008006" key="3">
    <source>
        <dbReference type="Google" id="ProtNLM"/>
    </source>
</evidence>
<name>A0A6J8EJK9_MYTCO</name>